<dbReference type="Pfam" id="PF04966">
    <property type="entry name" value="OprB"/>
    <property type="match status" value="1"/>
</dbReference>
<dbReference type="EMBL" id="CABM01000042">
    <property type="protein sequence ID" value="CBH97275.1"/>
    <property type="molecule type" value="Genomic_DNA"/>
</dbReference>
<dbReference type="PANTHER" id="PTHR37944:SF1">
    <property type="entry name" value="PORIN B"/>
    <property type="match status" value="1"/>
</dbReference>
<dbReference type="AlphaFoldDB" id="E6PQS0"/>
<dbReference type="Gene3D" id="2.40.160.180">
    <property type="entry name" value="Carbohydrate-selective porin OprB"/>
    <property type="match status" value="1"/>
</dbReference>
<dbReference type="InterPro" id="IPR007049">
    <property type="entry name" value="Carb-sel_porin_OprB"/>
</dbReference>
<organism evidence="1">
    <name type="scientific">mine drainage metagenome</name>
    <dbReference type="NCBI Taxonomy" id="410659"/>
    <lineage>
        <taxon>unclassified sequences</taxon>
        <taxon>metagenomes</taxon>
        <taxon>ecological metagenomes</taxon>
    </lineage>
</organism>
<name>E6PQS0_9ZZZZ</name>
<evidence type="ECO:0000313" key="1">
    <source>
        <dbReference type="EMBL" id="CBH97275.1"/>
    </source>
</evidence>
<dbReference type="GO" id="GO:0015288">
    <property type="term" value="F:porin activity"/>
    <property type="evidence" value="ECO:0007669"/>
    <property type="project" value="InterPro"/>
</dbReference>
<comment type="caution">
    <text evidence="1">The sequence shown here is derived from an EMBL/GenBank/DDBJ whole genome shotgun (WGS) entry which is preliminary data.</text>
</comment>
<dbReference type="PANTHER" id="PTHR37944">
    <property type="entry name" value="PORIN B"/>
    <property type="match status" value="1"/>
</dbReference>
<accession>E6PQS0</accession>
<dbReference type="GO" id="GO:0008643">
    <property type="term" value="P:carbohydrate transport"/>
    <property type="evidence" value="ECO:0007669"/>
    <property type="project" value="InterPro"/>
</dbReference>
<gene>
    <name evidence="1" type="ORF">CARN2_2747</name>
</gene>
<dbReference type="InterPro" id="IPR052932">
    <property type="entry name" value="OprB_Porin"/>
</dbReference>
<protein>
    <submittedName>
        <fullName evidence="1">Putative carbohydrate-selective porin OprB</fullName>
    </submittedName>
</protein>
<dbReference type="GO" id="GO:0016020">
    <property type="term" value="C:membrane"/>
    <property type="evidence" value="ECO:0007669"/>
    <property type="project" value="InterPro"/>
</dbReference>
<proteinExistence type="predicted"/>
<reference evidence="1" key="1">
    <citation type="submission" date="2009-10" db="EMBL/GenBank/DDBJ databases">
        <title>Diversity of trophic interactions inside an arsenic-rich microbial ecosystem.</title>
        <authorList>
            <person name="Bertin P.N."/>
            <person name="Heinrich-Salmeron A."/>
            <person name="Pelletier E."/>
            <person name="Goulhen-Chollet F."/>
            <person name="Arsene-Ploetze F."/>
            <person name="Gallien S."/>
            <person name="Calteau A."/>
            <person name="Vallenet D."/>
            <person name="Casiot C."/>
            <person name="Chane-Woon-Ming B."/>
            <person name="Giloteaux L."/>
            <person name="Barakat M."/>
            <person name="Bonnefoy V."/>
            <person name="Bruneel O."/>
            <person name="Chandler M."/>
            <person name="Cleiss J."/>
            <person name="Duran R."/>
            <person name="Elbaz-Poulichet F."/>
            <person name="Fonknechten N."/>
            <person name="Lauga B."/>
            <person name="Mornico D."/>
            <person name="Ortet P."/>
            <person name="Schaeffer C."/>
            <person name="Siguier P."/>
            <person name="Alexander Thil Smith A."/>
            <person name="Van Dorsselaer A."/>
            <person name="Weissenbach J."/>
            <person name="Medigue C."/>
            <person name="Le Paslier D."/>
        </authorList>
    </citation>
    <scope>NUCLEOTIDE SEQUENCE</scope>
</reference>
<sequence>MRKFHVDALYALLLAIALLTAWLRIAHADDTALSTSGRLDLTRMANLSGGLQSRPASSALFQWGGSLATGPALGWPGGLIEFSIEGVRSDGNLPARTGAIQMPSNAWAPNFLRVYQLTYRQQLGAAAVRVGIMDITQYFEVSDLSSLLQNSSFGLMPTLTANLNAPTFPNPGLGAMAEYRFNPDSLARAGVWQGNPPALAGALHQGALWIGEVERDWTAPNQSSPQSDLKLGVWHDSESDPMIGPTTSGGYLVGETRWATGTQQWGAFILAGTSPGQVNLVTQFVAAGFIVTGPFVSRPQDQFSLGVSRVNLHAPAPETVLEAVYSWQLTPALALQPDVQRFWHPGGTNPSAVVAGLRVHLAF</sequence>
<dbReference type="InterPro" id="IPR038673">
    <property type="entry name" value="OprB_sf"/>
</dbReference>